<evidence type="ECO:0000256" key="5">
    <source>
        <dbReference type="ARBA" id="ARBA00022801"/>
    </source>
</evidence>
<accession>A0A8J6QW58</accession>
<name>A0A8J6QW58_9BACT</name>
<dbReference type="GO" id="GO:0004536">
    <property type="term" value="F:DNA nuclease activity"/>
    <property type="evidence" value="ECO:0007669"/>
    <property type="project" value="InterPro"/>
</dbReference>
<dbReference type="CDD" id="cd01310">
    <property type="entry name" value="TatD_DNAse"/>
    <property type="match status" value="1"/>
</dbReference>
<dbReference type="InterPro" id="IPR032466">
    <property type="entry name" value="Metal_Hydrolase"/>
</dbReference>
<dbReference type="Pfam" id="PF01026">
    <property type="entry name" value="TatD_DNase"/>
    <property type="match status" value="1"/>
</dbReference>
<dbReference type="GO" id="GO:0046872">
    <property type="term" value="F:metal ion binding"/>
    <property type="evidence" value="ECO:0007669"/>
    <property type="project" value="UniProtKB-KW"/>
</dbReference>
<dbReference type="InterPro" id="IPR013785">
    <property type="entry name" value="Aldolase_TIM"/>
</dbReference>
<dbReference type="InterPro" id="IPR007197">
    <property type="entry name" value="rSAM"/>
</dbReference>
<keyword evidence="5" id="KW-0378">Hydrolase</keyword>
<evidence type="ECO:0000256" key="2">
    <source>
        <dbReference type="ARBA" id="ARBA00009275"/>
    </source>
</evidence>
<dbReference type="PROSITE" id="PS01137">
    <property type="entry name" value="TATD_1"/>
    <property type="match status" value="1"/>
</dbReference>
<protein>
    <submittedName>
        <fullName evidence="9">YchF/TatD family DNA exonuclease</fullName>
    </submittedName>
</protein>
<dbReference type="EMBL" id="JACWUN010000002">
    <property type="protein sequence ID" value="MBD1399576.1"/>
    <property type="molecule type" value="Genomic_DNA"/>
</dbReference>
<dbReference type="NCBIfam" id="TIGR04038">
    <property type="entry name" value="tatD_link_rSAM"/>
    <property type="match status" value="1"/>
</dbReference>
<dbReference type="Proteomes" id="UP000632828">
    <property type="component" value="Unassembled WGS sequence"/>
</dbReference>
<dbReference type="InterPro" id="IPR023821">
    <property type="entry name" value="rSAM_TatD-assoc"/>
</dbReference>
<dbReference type="SFLD" id="SFLDS00029">
    <property type="entry name" value="Radical_SAM"/>
    <property type="match status" value="1"/>
</dbReference>
<dbReference type="InterPro" id="IPR058240">
    <property type="entry name" value="rSAM_sf"/>
</dbReference>
<evidence type="ECO:0000256" key="7">
    <source>
        <dbReference type="ARBA" id="ARBA00023014"/>
    </source>
</evidence>
<keyword evidence="10" id="KW-1185">Reference proteome</keyword>
<dbReference type="SUPFAM" id="SSF102114">
    <property type="entry name" value="Radical SAM enzymes"/>
    <property type="match status" value="1"/>
</dbReference>
<evidence type="ECO:0000256" key="1">
    <source>
        <dbReference type="ARBA" id="ARBA00001966"/>
    </source>
</evidence>
<dbReference type="Gene3D" id="3.20.20.70">
    <property type="entry name" value="Aldolase class I"/>
    <property type="match status" value="1"/>
</dbReference>
<evidence type="ECO:0000313" key="10">
    <source>
        <dbReference type="Proteomes" id="UP000632828"/>
    </source>
</evidence>
<reference evidence="9" key="1">
    <citation type="submission" date="2020-09" db="EMBL/GenBank/DDBJ databases">
        <title>Pelobacter alkaliphilus sp. nov., a novel anaerobic arsenate-reducing bacterium from terrestrial mud volcano.</title>
        <authorList>
            <person name="Khomyakova M.A."/>
            <person name="Merkel A.Y."/>
            <person name="Slobodkin A.I."/>
        </authorList>
    </citation>
    <scope>NUCLEOTIDE SEQUENCE</scope>
    <source>
        <strain evidence="9">M08fum</strain>
    </source>
</reference>
<evidence type="ECO:0000256" key="6">
    <source>
        <dbReference type="ARBA" id="ARBA00023004"/>
    </source>
</evidence>
<dbReference type="PANTHER" id="PTHR46124">
    <property type="entry name" value="D-AMINOACYL-TRNA DEACYLASE"/>
    <property type="match status" value="1"/>
</dbReference>
<keyword evidence="4" id="KW-0479">Metal-binding</keyword>
<keyword evidence="9" id="KW-0540">Nuclease</keyword>
<feature type="domain" description="Radical SAM core" evidence="8">
    <location>
        <begin position="271"/>
        <end position="462"/>
    </location>
</feature>
<evidence type="ECO:0000256" key="4">
    <source>
        <dbReference type="ARBA" id="ARBA00022723"/>
    </source>
</evidence>
<dbReference type="InterPro" id="IPR015991">
    <property type="entry name" value="TatD/YcfH-like"/>
</dbReference>
<dbReference type="NCBIfam" id="TIGR00010">
    <property type="entry name" value="YchF/TatD family DNA exonuclease"/>
    <property type="match status" value="1"/>
</dbReference>
<dbReference type="RefSeq" id="WP_191153849.1">
    <property type="nucleotide sequence ID" value="NZ_JACWUN010000002.1"/>
</dbReference>
<evidence type="ECO:0000256" key="3">
    <source>
        <dbReference type="ARBA" id="ARBA00022691"/>
    </source>
</evidence>
<dbReference type="FunFam" id="3.20.20.140:FF:000005">
    <property type="entry name" value="TatD family hydrolase"/>
    <property type="match status" value="1"/>
</dbReference>
<dbReference type="SUPFAM" id="SSF51556">
    <property type="entry name" value="Metallo-dependent hydrolases"/>
    <property type="match status" value="1"/>
</dbReference>
<dbReference type="SFLD" id="SFLDG01111">
    <property type="entry name" value="Uncharacterised_Radical_SAM_Su"/>
    <property type="match status" value="1"/>
</dbReference>
<dbReference type="GO" id="GO:0004527">
    <property type="term" value="F:exonuclease activity"/>
    <property type="evidence" value="ECO:0007669"/>
    <property type="project" value="UniProtKB-KW"/>
</dbReference>
<keyword evidence="9" id="KW-0269">Exonuclease</keyword>
<comment type="similarity">
    <text evidence="2">Belongs to the metallo-dependent hydrolases superfamily. TatD-type hydrolase family.</text>
</comment>
<keyword evidence="7" id="KW-0411">Iron-sulfur</keyword>
<proteinExistence type="inferred from homology"/>
<comment type="caution">
    <text evidence="9">The sequence shown here is derived from an EMBL/GenBank/DDBJ whole genome shotgun (WGS) entry which is preliminary data.</text>
</comment>
<dbReference type="InterPro" id="IPR018228">
    <property type="entry name" value="DNase_TatD-rel_CS"/>
</dbReference>
<keyword evidence="6" id="KW-0408">Iron</keyword>
<dbReference type="PROSITE" id="PS51918">
    <property type="entry name" value="RADICAL_SAM"/>
    <property type="match status" value="1"/>
</dbReference>
<organism evidence="9 10">
    <name type="scientific">Pelovirga terrestris</name>
    <dbReference type="NCBI Taxonomy" id="2771352"/>
    <lineage>
        <taxon>Bacteria</taxon>
        <taxon>Pseudomonadati</taxon>
        <taxon>Thermodesulfobacteriota</taxon>
        <taxon>Desulfuromonadia</taxon>
        <taxon>Geobacterales</taxon>
        <taxon>Geobacteraceae</taxon>
        <taxon>Pelovirga</taxon>
    </lineage>
</organism>
<dbReference type="InterPro" id="IPR001130">
    <property type="entry name" value="TatD-like"/>
</dbReference>
<evidence type="ECO:0000313" key="9">
    <source>
        <dbReference type="EMBL" id="MBD1399576.1"/>
    </source>
</evidence>
<dbReference type="Pfam" id="PF04055">
    <property type="entry name" value="Radical_SAM"/>
    <property type="match status" value="1"/>
</dbReference>
<gene>
    <name evidence="9" type="ORF">ICT70_02730</name>
</gene>
<dbReference type="PANTHER" id="PTHR46124:SF2">
    <property type="entry name" value="D-AMINOACYL-TRNA DEACYLASE"/>
    <property type="match status" value="1"/>
</dbReference>
<dbReference type="CDD" id="cd01335">
    <property type="entry name" value="Radical_SAM"/>
    <property type="match status" value="1"/>
</dbReference>
<dbReference type="Gene3D" id="3.20.20.140">
    <property type="entry name" value="Metal-dependent hydrolases"/>
    <property type="match status" value="1"/>
</dbReference>
<sequence>MTDATPKLIDSHAHLDNSRFAEDLEQVILAAQSAGVRYILSIGCDLQSSVINVDLASRYEPLYAAVGFHPHDAPGLDDNSLTQLRHLAQQPKVVAVGEIGLDYYRNRAPADIQQQAFRRQIQLAREIDKPVIIHDRDAHEDVLTILAEEKASEVGGVLHCFSGDLVMAHKCMDMGFYLSFTGAITYPKNDEVRAMLRRLPLERILLETDCPYLAPQPYRGKRNEPAYLLHPAETLAKIKGLTLADVARITSRNCYDLFGIGTIETAATIAYQIRDSLYLNITNRCTNSCIFCAKFNDFVVKGHELKLDHEPDVDEVMAAIGDPAPYHEIVFCGYGEPLLRLDLILTVARRLKEQGCRIRINTDGQANLVHGRNILPELNGLIDAISVSLNAADATTYQNLCQSRFGEQSFAAVSEFLRLAKDHIPDVTATMVTYPGIDIGACEKLANKLGVQFRIREYNEVG</sequence>
<keyword evidence="3" id="KW-0949">S-adenosyl-L-methionine</keyword>
<dbReference type="GO" id="GO:0051536">
    <property type="term" value="F:iron-sulfur cluster binding"/>
    <property type="evidence" value="ECO:0007669"/>
    <property type="project" value="UniProtKB-KW"/>
</dbReference>
<dbReference type="GO" id="GO:0005829">
    <property type="term" value="C:cytosol"/>
    <property type="evidence" value="ECO:0007669"/>
    <property type="project" value="TreeGrafter"/>
</dbReference>
<comment type="cofactor">
    <cofactor evidence="1">
        <name>[4Fe-4S] cluster</name>
        <dbReference type="ChEBI" id="CHEBI:49883"/>
    </cofactor>
</comment>
<dbReference type="PROSITE" id="PS01090">
    <property type="entry name" value="TATD_2"/>
    <property type="match status" value="1"/>
</dbReference>
<evidence type="ECO:0000259" key="8">
    <source>
        <dbReference type="PROSITE" id="PS51918"/>
    </source>
</evidence>
<dbReference type="AlphaFoldDB" id="A0A8J6QW58"/>